<evidence type="ECO:0000313" key="1">
    <source>
        <dbReference type="EMBL" id="ALS20902.1"/>
    </source>
</evidence>
<evidence type="ECO:0000313" key="2">
    <source>
        <dbReference type="Proteomes" id="UP000061660"/>
    </source>
</evidence>
<keyword evidence="2" id="KW-1185">Reference proteome</keyword>
<reference evidence="1 2" key="2">
    <citation type="journal article" date="2016" name="Genome Announc.">
        <title>Complete Genome Sequences of Two Interactive Moderate Thermophiles, Paenibacillus napthalenovorans 32O-Y and Paenibacillus sp. 32O-W.</title>
        <authorList>
            <person name="Butler R.R.III."/>
            <person name="Wang J."/>
            <person name="Stark B.C."/>
            <person name="Pombert J.F."/>
        </authorList>
    </citation>
    <scope>NUCLEOTIDE SEQUENCE [LARGE SCALE GENOMIC DNA]</scope>
    <source>
        <strain evidence="1 2">32O-Y</strain>
    </source>
</reference>
<accession>A0A0U2VJC7</accession>
<reference evidence="2" key="1">
    <citation type="submission" date="2015-12" db="EMBL/GenBank/DDBJ databases">
        <title>Complete genome sequences of two moderately thermophilic Paenibacillus species.</title>
        <authorList>
            <person name="Butler R.III."/>
            <person name="Wang J."/>
            <person name="Stark B.C."/>
            <person name="Pombert J.-F."/>
        </authorList>
    </citation>
    <scope>NUCLEOTIDE SEQUENCE [LARGE SCALE GENOMIC DNA]</scope>
    <source>
        <strain evidence="2">32O-Y</strain>
    </source>
</reference>
<proteinExistence type="predicted"/>
<dbReference type="AlphaFoldDB" id="A0A0U2VJC7"/>
<protein>
    <submittedName>
        <fullName evidence="1">Uncharacterized protein</fullName>
    </submittedName>
</protein>
<gene>
    <name evidence="1" type="ORF">IJ22_05150</name>
</gene>
<sequence>MAQSSLVYNIELSKIYIQQRLAESIAENLRRQFNFDVASYVQLCKDVLLEAGLDAEFIRDLMWNVINDAYVLHLEYLRTGIYTYHNASGQHPYLLVFKQAQDLSALIRFSTRKTL</sequence>
<dbReference type="RefSeq" id="WP_054819727.1">
    <property type="nucleotide sequence ID" value="NZ_CP013652.1"/>
</dbReference>
<dbReference type="EMBL" id="CP013652">
    <property type="protein sequence ID" value="ALS20902.1"/>
    <property type="molecule type" value="Genomic_DNA"/>
</dbReference>
<organism evidence="1 2">
    <name type="scientific">Paenibacillus naphthalenovorans</name>
    <dbReference type="NCBI Taxonomy" id="162209"/>
    <lineage>
        <taxon>Bacteria</taxon>
        <taxon>Bacillati</taxon>
        <taxon>Bacillota</taxon>
        <taxon>Bacilli</taxon>
        <taxon>Bacillales</taxon>
        <taxon>Paenibacillaceae</taxon>
        <taxon>Paenibacillus</taxon>
    </lineage>
</organism>
<dbReference type="KEGG" id="pnp:IJ22_05150"/>
<dbReference type="PATRIC" id="fig|162209.4.peg.544"/>
<name>A0A0U2VJC7_9BACL</name>
<dbReference type="Proteomes" id="UP000061660">
    <property type="component" value="Chromosome"/>
</dbReference>